<proteinExistence type="predicted"/>
<feature type="transmembrane region" description="Helical" evidence="1">
    <location>
        <begin position="199"/>
        <end position="221"/>
    </location>
</feature>
<feature type="transmembrane region" description="Helical" evidence="1">
    <location>
        <begin position="6"/>
        <end position="35"/>
    </location>
</feature>
<dbReference type="PANTHER" id="PTHR35342:SF5">
    <property type="entry name" value="TRICARBOXYLIC TRANSPORT PROTEIN"/>
    <property type="match status" value="1"/>
</dbReference>
<dbReference type="Proteomes" id="UP000005856">
    <property type="component" value="Unassembled WGS sequence"/>
</dbReference>
<dbReference type="InterPro" id="IPR002823">
    <property type="entry name" value="DUF112_TM"/>
</dbReference>
<keyword evidence="1" id="KW-0472">Membrane</keyword>
<keyword evidence="1" id="KW-0812">Transmembrane</keyword>
<feature type="transmembrane region" description="Helical" evidence="1">
    <location>
        <begin position="361"/>
        <end position="380"/>
    </location>
</feature>
<sequence>MSMLDAAWAGFLGIMHWKAFLLMLVGIVISSTLVAMPGVGSKTAIALLLPFAFVLEKFEAVALIVSIWAVSNTANSITAIMFSVPGGGGSQATIMDGYPMAQRGEAARALAAAFTASALGGVIGAIVLLAAIPVVRPLVLLMGAPEFFMLTMMGVVMVGSLSGNAPLKGIAVGALGLAISMMGIHSLSGVPRYTFDSVYLFDGIGLVPLTIGLFAIPELIFMASRGQGVSNVELGNLSEGRRQGIKDAFTHWWLVVRSAFVGVWVGIIPGLGSSVADWFAYGHARQTCKGASETFGKGDVRGVIAVDAATNAKEGGALIPTLAFGIPGSSTLALIFGGLLIVGIKPGREILTTQLDVTFSIIWLLIIASIITTLLCLLFTRQLAMATMLRPSVLVPVILAMAVLGSFANSNRIDDVVVMMGFGIVGYVLRAGGWPRPPLLLGVVLGPLAENFLWTSFQVYGFGFLARPGALTLMVVLVVIVAYPSLMRRWYGSTNDRRDPKEAKQ</sequence>
<reference evidence="3 4" key="1">
    <citation type="submission" date="2007-06" db="EMBL/GenBank/DDBJ databases">
        <authorList>
            <person name="Green D."/>
            <person name="Ferriera S."/>
            <person name="Johnson J."/>
            <person name="Kravitz S."/>
            <person name="Beeson K."/>
            <person name="Sutton G."/>
            <person name="Rogers Y.-H."/>
            <person name="Friedman R."/>
            <person name="Frazier M."/>
            <person name="Venter J.C."/>
        </authorList>
    </citation>
    <scope>NUCLEOTIDE SEQUENCE [LARGE SCALE GENOMIC DNA]</scope>
    <source>
        <strain evidence="3 4">DG893</strain>
    </source>
</reference>
<dbReference type="Pfam" id="PF01970">
    <property type="entry name" value="TctA"/>
    <property type="match status" value="1"/>
</dbReference>
<feature type="transmembrane region" description="Helical" evidence="1">
    <location>
        <begin position="439"/>
        <end position="457"/>
    </location>
</feature>
<dbReference type="STRING" id="443152.MDG893_15285"/>
<comment type="caution">
    <text evidence="3">The sequence shown here is derived from an EMBL/GenBank/DDBJ whole genome shotgun (WGS) entry which is preliminary data.</text>
</comment>
<dbReference type="eggNOG" id="COG3333">
    <property type="taxonomic scope" value="Bacteria"/>
</dbReference>
<feature type="transmembrane region" description="Helical" evidence="1">
    <location>
        <begin position="392"/>
        <end position="410"/>
    </location>
</feature>
<dbReference type="AlphaFoldDB" id="A6F052"/>
<organism evidence="3 4">
    <name type="scientific">Marinobacter algicola DG893</name>
    <dbReference type="NCBI Taxonomy" id="443152"/>
    <lineage>
        <taxon>Bacteria</taxon>
        <taxon>Pseudomonadati</taxon>
        <taxon>Pseudomonadota</taxon>
        <taxon>Gammaproteobacteria</taxon>
        <taxon>Pseudomonadales</taxon>
        <taxon>Marinobacteraceae</taxon>
        <taxon>Marinobacter</taxon>
    </lineage>
</organism>
<dbReference type="EMBL" id="ABCP01000011">
    <property type="protein sequence ID" value="EDM47965.1"/>
    <property type="molecule type" value="Genomic_DNA"/>
</dbReference>
<feature type="transmembrane region" description="Helical" evidence="1">
    <location>
        <begin position="469"/>
        <end position="487"/>
    </location>
</feature>
<evidence type="ECO:0000256" key="1">
    <source>
        <dbReference type="SAM" id="Phobius"/>
    </source>
</evidence>
<protein>
    <recommendedName>
        <fullName evidence="2">DUF112 domain-containing protein</fullName>
    </recommendedName>
</protein>
<keyword evidence="1" id="KW-1133">Transmembrane helix</keyword>
<dbReference type="RefSeq" id="WP_007153648.1">
    <property type="nucleotide sequence ID" value="NZ_ABCP01000011.1"/>
</dbReference>
<name>A6F052_9GAMM</name>
<evidence type="ECO:0000313" key="3">
    <source>
        <dbReference type="EMBL" id="EDM47965.1"/>
    </source>
</evidence>
<gene>
    <name evidence="3" type="ORF">MDG893_15285</name>
</gene>
<feature type="transmembrane region" description="Helical" evidence="1">
    <location>
        <begin position="170"/>
        <end position="187"/>
    </location>
</feature>
<dbReference type="PANTHER" id="PTHR35342">
    <property type="entry name" value="TRICARBOXYLIC TRANSPORT PROTEIN"/>
    <property type="match status" value="1"/>
</dbReference>
<feature type="transmembrane region" description="Helical" evidence="1">
    <location>
        <begin position="322"/>
        <end position="341"/>
    </location>
</feature>
<feature type="transmembrane region" description="Helical" evidence="1">
    <location>
        <begin position="138"/>
        <end position="158"/>
    </location>
</feature>
<feature type="transmembrane region" description="Helical" evidence="1">
    <location>
        <begin position="416"/>
        <end position="432"/>
    </location>
</feature>
<feature type="transmembrane region" description="Helical" evidence="1">
    <location>
        <begin position="110"/>
        <end position="132"/>
    </location>
</feature>
<accession>A6F052</accession>
<keyword evidence="4" id="KW-1185">Reference proteome</keyword>
<evidence type="ECO:0000259" key="2">
    <source>
        <dbReference type="Pfam" id="PF01970"/>
    </source>
</evidence>
<feature type="domain" description="DUF112" evidence="2">
    <location>
        <begin position="21"/>
        <end position="441"/>
    </location>
</feature>
<evidence type="ECO:0000313" key="4">
    <source>
        <dbReference type="Proteomes" id="UP000005856"/>
    </source>
</evidence>
<dbReference type="OrthoDB" id="9781349at2"/>